<name>A0A291QW59_9BACT</name>
<dbReference type="SUPFAM" id="SSF51004">
    <property type="entry name" value="C-terminal (heme d1) domain of cytochrome cd1-nitrite reductase"/>
    <property type="match status" value="1"/>
</dbReference>
<sequence length="1162" mass="125817">MKDSQISSPQLSYAINNPGAPNTIYITDDPTVNKLSLLITLNLGVATFVPGTLVPKIDAPDSSGSLLYLDLKALQLSATEFNNLEVAATDWTFKLYPDTFTVGMTPTRSLSLGSGVGDQFSITINNLVMENPPSSPSASLNVTAFRVDPVATGKLPQVSFFKVLLQEAPSNKKNLPDAIVCDLNGSGNIFNSIDGYEPVSNQVSFLFKPGNKAANVLAGPDTVFTVSFVYADAWPGYGALTTPDTALNIEVRQGQNAEDWAVSQDPDAQNPSWNLVPKAGAPIIGEGVKSVVQFEVQKIVTTFEPGPTLMFVQYSHVPGYNDGSYYLVLNKIPHVDINELTVTPNPSTVKNGKAQVTVSWKVQHYVLLTLMPFYKDVTNMDSIDLDLETSLDITLVANGPGGATNTVMKTVSANVLPEINSFNATPTNIYKKDFPHMVKFYWDVDTNETVYLVNVSENTKEVVDRTGTLYKDVSQAGMWSIVPKNDSNMFQLRRNVLIEAFDQQHKDANLNYVPRKIVASPTAQFLAAMDPASKSIQIINSLTYDSYAPAIQLGAAPIDLIFSEDGTYLFTILENNSLVVIGISFDTGTSIYTFNILNTVQLDFKPASLALSQQNKYVYVSANDTGDQQGHLLVVEQLDPSTYAVKSDLPIGLNAAGIATDPSGAMIYVCNAGSDSVSVIAYNSFDDDFSITNTISDISGYPLDIVVADPLGNTLLVVCKNNGKLLAINHDDRGYSDRQELDLGGTPVSIDVTYDRAYAFITNDSTNSVSLIGCGAGVGNCKILEQGIPVVAHPDGISLSMDDTMVFVASNSEQKFTIINLVNYQLKGNPTDVGKSPTGVIVSNDNKYAVTWHSALISMGNDSDVPGLYIYNTLTGTVTLAMKDTEVIDAVFSQALPVTKMFMVSKSNNSIDVLSTSDFTSELKIPIPDATSGEKRYPNAISISASGQNMYVVTKDSKGNYSMLIYSCDIGSNVYKVIFDQELFNSTVKSNLVLLANSPSGNHAFVLDVFSGNLYTVKRDAGGTFELLNKDITISSIAKSMICSPSNNTLYILTQINLKTGFTILDIETMEVRNYTYPVSYGQILNLQRLAISPDGSRLFATDADMTGVRIINATNLRIVQTLSYESNIRYPMGIAMVPDASAIYFTGMNSGNIAQLKQINS</sequence>
<dbReference type="EMBL" id="CP023777">
    <property type="protein sequence ID" value="ATL48175.1"/>
    <property type="molecule type" value="Genomic_DNA"/>
</dbReference>
<dbReference type="PANTHER" id="PTHR47197">
    <property type="entry name" value="PROTEIN NIRF"/>
    <property type="match status" value="1"/>
</dbReference>
<proteinExistence type="predicted"/>
<dbReference type="OrthoDB" id="3966221at2"/>
<dbReference type="Gene3D" id="2.130.10.10">
    <property type="entry name" value="YVTN repeat-like/Quinoprotein amine dehydrogenase"/>
    <property type="match status" value="4"/>
</dbReference>
<keyword evidence="2" id="KW-1185">Reference proteome</keyword>
<dbReference type="PANTHER" id="PTHR47197:SF3">
    <property type="entry name" value="DIHYDRO-HEME D1 DEHYDROGENASE"/>
    <property type="match status" value="1"/>
</dbReference>
<evidence type="ECO:0000313" key="2">
    <source>
        <dbReference type="Proteomes" id="UP000220133"/>
    </source>
</evidence>
<evidence type="ECO:0000313" key="1">
    <source>
        <dbReference type="EMBL" id="ATL48175.1"/>
    </source>
</evidence>
<dbReference type="SUPFAM" id="SSF50969">
    <property type="entry name" value="YVTN repeat-like/Quinoprotein amine dehydrogenase"/>
    <property type="match status" value="1"/>
</dbReference>
<dbReference type="Proteomes" id="UP000220133">
    <property type="component" value="Chromosome"/>
</dbReference>
<dbReference type="InterPro" id="IPR051200">
    <property type="entry name" value="Host-pathogen_enzymatic-act"/>
</dbReference>
<evidence type="ECO:0008006" key="3">
    <source>
        <dbReference type="Google" id="ProtNLM"/>
    </source>
</evidence>
<dbReference type="RefSeq" id="WP_098194552.1">
    <property type="nucleotide sequence ID" value="NZ_CP023777.1"/>
</dbReference>
<dbReference type="InterPro" id="IPR011048">
    <property type="entry name" value="Haem_d1_sf"/>
</dbReference>
<organism evidence="1 2">
    <name type="scientific">Chitinophaga caeni</name>
    <dbReference type="NCBI Taxonomy" id="2029983"/>
    <lineage>
        <taxon>Bacteria</taxon>
        <taxon>Pseudomonadati</taxon>
        <taxon>Bacteroidota</taxon>
        <taxon>Chitinophagia</taxon>
        <taxon>Chitinophagales</taxon>
        <taxon>Chitinophagaceae</taxon>
        <taxon>Chitinophaga</taxon>
    </lineage>
</organism>
<reference evidence="1 2" key="1">
    <citation type="submission" date="2017-10" db="EMBL/GenBank/DDBJ databases">
        <title>Paenichitinophaga pekingensis gen. nov., sp. nov., isolated from activated sludge.</title>
        <authorList>
            <person name="Jin D."/>
            <person name="Kong X."/>
            <person name="Deng Y."/>
            <person name="Bai Z."/>
        </authorList>
    </citation>
    <scope>NUCLEOTIDE SEQUENCE [LARGE SCALE GENOMIC DNA]</scope>
    <source>
        <strain evidence="1 2">13</strain>
    </source>
</reference>
<gene>
    <name evidence="1" type="ORF">COR50_13935</name>
</gene>
<dbReference type="InterPro" id="IPR011044">
    <property type="entry name" value="Quino_amine_DH_bsu"/>
</dbReference>
<accession>A0A291QW59</accession>
<dbReference type="KEGG" id="cbae:COR50_13935"/>
<dbReference type="InterPro" id="IPR015943">
    <property type="entry name" value="WD40/YVTN_repeat-like_dom_sf"/>
</dbReference>
<dbReference type="AlphaFoldDB" id="A0A291QW59"/>
<protein>
    <recommendedName>
        <fullName evidence="3">YncE family protein</fullName>
    </recommendedName>
</protein>